<protein>
    <submittedName>
        <fullName evidence="1">Uncharacterized protein</fullName>
    </submittedName>
</protein>
<dbReference type="Proteomes" id="UP000498980">
    <property type="component" value="Unassembled WGS sequence"/>
</dbReference>
<dbReference type="EMBL" id="BLWC01000001">
    <property type="protein sequence ID" value="GFN01301.1"/>
    <property type="molecule type" value="Genomic_DNA"/>
</dbReference>
<evidence type="ECO:0000313" key="1">
    <source>
        <dbReference type="EMBL" id="GFN01301.1"/>
    </source>
</evidence>
<name>A0A7J0CFM0_9ACTN</name>
<dbReference type="AlphaFoldDB" id="A0A7J0CFM0"/>
<gene>
    <name evidence="1" type="ORF">Sfulv_61110</name>
</gene>
<keyword evidence="2" id="KW-1185">Reference proteome</keyword>
<accession>A0A7J0CFM0</accession>
<sequence length="99" mass="10914">MIRRWIIWRNRTHRARLEPGSRLVGSSQSPGRVDSRVYAGQNLAGLTLSYCIGRRKHSPALLSPSFARHRAAPCYLAELGGIDTAQIVKVDTTGLLSLS</sequence>
<proteinExistence type="predicted"/>
<evidence type="ECO:0000313" key="2">
    <source>
        <dbReference type="Proteomes" id="UP000498980"/>
    </source>
</evidence>
<organism evidence="1 2">
    <name type="scientific">Streptomyces fulvorobeus</name>
    <dbReference type="NCBI Taxonomy" id="284028"/>
    <lineage>
        <taxon>Bacteria</taxon>
        <taxon>Bacillati</taxon>
        <taxon>Actinomycetota</taxon>
        <taxon>Actinomycetes</taxon>
        <taxon>Kitasatosporales</taxon>
        <taxon>Streptomycetaceae</taxon>
        <taxon>Streptomyces</taxon>
    </lineage>
</organism>
<comment type="caution">
    <text evidence="1">The sequence shown here is derived from an EMBL/GenBank/DDBJ whole genome shotgun (WGS) entry which is preliminary data.</text>
</comment>
<reference evidence="1 2" key="1">
    <citation type="submission" date="2020-05" db="EMBL/GenBank/DDBJ databases">
        <title>Whole genome shotgun sequence of Streptomyces fulvorobeus NBRC 15897.</title>
        <authorList>
            <person name="Komaki H."/>
            <person name="Tamura T."/>
        </authorList>
    </citation>
    <scope>NUCLEOTIDE SEQUENCE [LARGE SCALE GENOMIC DNA]</scope>
    <source>
        <strain evidence="1 2">NBRC 15897</strain>
    </source>
</reference>